<dbReference type="EMBL" id="VRUR01000001">
    <property type="protein sequence ID" value="TXN37600.1"/>
    <property type="molecule type" value="Genomic_DNA"/>
</dbReference>
<keyword evidence="2" id="KW-1185">Reference proteome</keyword>
<dbReference type="RefSeq" id="WP_147741675.1">
    <property type="nucleotide sequence ID" value="NZ_VRUR01000001.1"/>
</dbReference>
<name>A0A5C8V8M7_9FLAO</name>
<gene>
    <name evidence="1" type="ORF">FVB32_04740</name>
</gene>
<dbReference type="Proteomes" id="UP000321456">
    <property type="component" value="Unassembled WGS sequence"/>
</dbReference>
<accession>A0A5C8V8M7</accession>
<dbReference type="AlphaFoldDB" id="A0A5C8V8M7"/>
<protein>
    <submittedName>
        <fullName evidence="1">Uncharacterized protein</fullName>
    </submittedName>
</protein>
<evidence type="ECO:0000313" key="1">
    <source>
        <dbReference type="EMBL" id="TXN37600.1"/>
    </source>
</evidence>
<comment type="caution">
    <text evidence="1">The sequence shown here is derived from an EMBL/GenBank/DDBJ whole genome shotgun (WGS) entry which is preliminary data.</text>
</comment>
<organism evidence="1 2">
    <name type="scientific">Flagellimonas hymeniacidonis</name>
    <dbReference type="NCBI Taxonomy" id="2603628"/>
    <lineage>
        <taxon>Bacteria</taxon>
        <taxon>Pseudomonadati</taxon>
        <taxon>Bacteroidota</taxon>
        <taxon>Flavobacteriia</taxon>
        <taxon>Flavobacteriales</taxon>
        <taxon>Flavobacteriaceae</taxon>
        <taxon>Flagellimonas</taxon>
    </lineage>
</organism>
<proteinExistence type="predicted"/>
<sequence>MFAHCKPQNQNLEDDEKKIISLVIDEYTIPLPPPPSTDPNDTLVSIKDADSLKNAKLNIAVYPIMDNEINKIEDGKIPDFFKSLLKYDLPIKTIHEATLLKSTQGHKIVLADTTILSNSKEFKKFNLLFNFSRIWFDKSNFGNERQSKPIIWICPNIMLDQRKRPMDSTSYRTNHYLVMQRIILIFFNLS</sequence>
<reference evidence="1 2" key="1">
    <citation type="submission" date="2019-08" db="EMBL/GenBank/DDBJ databases">
        <title>Professor.</title>
        <authorList>
            <person name="Park J.S."/>
        </authorList>
    </citation>
    <scope>NUCLEOTIDE SEQUENCE [LARGE SCALE GENOMIC DNA]</scope>
    <source>
        <strain evidence="1 2">176CP5-101</strain>
    </source>
</reference>
<evidence type="ECO:0000313" key="2">
    <source>
        <dbReference type="Proteomes" id="UP000321456"/>
    </source>
</evidence>